<feature type="transmembrane region" description="Helical" evidence="1">
    <location>
        <begin position="42"/>
        <end position="62"/>
    </location>
</feature>
<keyword evidence="1" id="KW-0472">Membrane</keyword>
<keyword evidence="1" id="KW-1133">Transmembrane helix</keyword>
<accession>A0A151AEE9</accession>
<organism evidence="2 3">
    <name type="scientific">Halalkalicoccus paucihalophilus</name>
    <dbReference type="NCBI Taxonomy" id="1008153"/>
    <lineage>
        <taxon>Archaea</taxon>
        <taxon>Methanobacteriati</taxon>
        <taxon>Methanobacteriota</taxon>
        <taxon>Stenosarchaea group</taxon>
        <taxon>Halobacteria</taxon>
        <taxon>Halobacteriales</taxon>
        <taxon>Halococcaceae</taxon>
        <taxon>Halalkalicoccus</taxon>
    </lineage>
</organism>
<protein>
    <submittedName>
        <fullName evidence="2">Uncharacterized protein</fullName>
    </submittedName>
</protein>
<dbReference type="EMBL" id="LTAZ01000005">
    <property type="protein sequence ID" value="KYH25922.1"/>
    <property type="molecule type" value="Genomic_DNA"/>
</dbReference>
<evidence type="ECO:0000256" key="1">
    <source>
        <dbReference type="SAM" id="Phobius"/>
    </source>
</evidence>
<proteinExistence type="predicted"/>
<reference evidence="2 3" key="1">
    <citation type="submission" date="2016-02" db="EMBL/GenBank/DDBJ databases">
        <title>Genome sequence of Halalkalicoccus paucihalophilus DSM 24557.</title>
        <authorList>
            <person name="Poehlein A."/>
            <person name="Daniel R."/>
        </authorList>
    </citation>
    <scope>NUCLEOTIDE SEQUENCE [LARGE SCALE GENOMIC DNA]</scope>
    <source>
        <strain evidence="2 3">DSM 24557</strain>
    </source>
</reference>
<dbReference type="AlphaFoldDB" id="A0A151AEE9"/>
<dbReference type="RefSeq" id="WP_066383083.1">
    <property type="nucleotide sequence ID" value="NZ_LTAZ01000005.1"/>
</dbReference>
<evidence type="ECO:0000313" key="3">
    <source>
        <dbReference type="Proteomes" id="UP000075321"/>
    </source>
</evidence>
<feature type="transmembrane region" description="Helical" evidence="1">
    <location>
        <begin position="12"/>
        <end position="30"/>
    </location>
</feature>
<evidence type="ECO:0000313" key="2">
    <source>
        <dbReference type="EMBL" id="KYH25922.1"/>
    </source>
</evidence>
<name>A0A151AEE9_9EURY</name>
<sequence length="70" mass="7784">MNETARTETDALNWVFPFLTLLLAGINPYLGVFAPFVPVDRAIQFIALALLVGPVLYFTPYWRPIPTSSG</sequence>
<keyword evidence="1" id="KW-0812">Transmembrane</keyword>
<gene>
    <name evidence="2" type="ORF">HAPAU_26000</name>
</gene>
<dbReference type="Proteomes" id="UP000075321">
    <property type="component" value="Unassembled WGS sequence"/>
</dbReference>
<dbReference type="OrthoDB" id="275687at2157"/>
<dbReference type="PATRIC" id="fig|1008153.3.peg.2651"/>
<comment type="caution">
    <text evidence="2">The sequence shown here is derived from an EMBL/GenBank/DDBJ whole genome shotgun (WGS) entry which is preliminary data.</text>
</comment>
<keyword evidence="3" id="KW-1185">Reference proteome</keyword>